<dbReference type="AlphaFoldDB" id="A0A5D0NGP6"/>
<feature type="compositionally biased region" description="Basic and acidic residues" evidence="1">
    <location>
        <begin position="236"/>
        <end position="266"/>
    </location>
</feature>
<feature type="transmembrane region" description="Helical" evidence="2">
    <location>
        <begin position="125"/>
        <end position="145"/>
    </location>
</feature>
<gene>
    <name evidence="3" type="ORF">FXF69_27310</name>
</gene>
<reference evidence="3 4" key="1">
    <citation type="submission" date="2019-08" db="EMBL/GenBank/DDBJ databases">
        <title>Actinomadura sp. nov. CYP1-5 isolated from mountain soil.</title>
        <authorList>
            <person name="Songsumanus A."/>
            <person name="Kuncharoen N."/>
            <person name="Kudo T."/>
            <person name="Yuki M."/>
            <person name="Igarashi Y."/>
            <person name="Tanasupawat S."/>
        </authorList>
    </citation>
    <scope>NUCLEOTIDE SEQUENCE [LARGE SCALE GENOMIC DNA]</scope>
    <source>
        <strain evidence="3 4">JCM 14158</strain>
    </source>
</reference>
<dbReference type="STRING" id="1220554.GCA_001552135_00345"/>
<feature type="region of interest" description="Disordered" evidence="1">
    <location>
        <begin position="1"/>
        <end position="41"/>
    </location>
</feature>
<comment type="caution">
    <text evidence="3">The sequence shown here is derived from an EMBL/GenBank/DDBJ whole genome shotgun (WGS) entry which is preliminary data.</text>
</comment>
<organism evidence="3 4">
    <name type="scientific">Actinomadura chibensis</name>
    <dbReference type="NCBI Taxonomy" id="392828"/>
    <lineage>
        <taxon>Bacteria</taxon>
        <taxon>Bacillati</taxon>
        <taxon>Actinomycetota</taxon>
        <taxon>Actinomycetes</taxon>
        <taxon>Streptosporangiales</taxon>
        <taxon>Thermomonosporaceae</taxon>
        <taxon>Actinomadura</taxon>
    </lineage>
</organism>
<evidence type="ECO:0000313" key="3">
    <source>
        <dbReference type="EMBL" id="TYB43509.1"/>
    </source>
</evidence>
<evidence type="ECO:0000256" key="2">
    <source>
        <dbReference type="SAM" id="Phobius"/>
    </source>
</evidence>
<feature type="transmembrane region" description="Helical" evidence="2">
    <location>
        <begin position="169"/>
        <end position="190"/>
    </location>
</feature>
<feature type="compositionally biased region" description="Pro residues" evidence="1">
    <location>
        <begin position="23"/>
        <end position="41"/>
    </location>
</feature>
<evidence type="ECO:0000256" key="1">
    <source>
        <dbReference type="SAM" id="MobiDB-lite"/>
    </source>
</evidence>
<keyword evidence="2" id="KW-0472">Membrane</keyword>
<keyword evidence="2" id="KW-1133">Transmembrane helix</keyword>
<protein>
    <submittedName>
        <fullName evidence="3">Uncharacterized protein</fullName>
    </submittedName>
</protein>
<dbReference type="RefSeq" id="WP_067884549.1">
    <property type="nucleotide sequence ID" value="NZ_VSFG01000006.1"/>
</dbReference>
<accession>A0A5D0NGP6</accession>
<dbReference type="EMBL" id="VSFG01000006">
    <property type="protein sequence ID" value="TYB43509.1"/>
    <property type="molecule type" value="Genomic_DNA"/>
</dbReference>
<keyword evidence="2" id="KW-0812">Transmembrane</keyword>
<name>A0A5D0NGP6_9ACTN</name>
<feature type="transmembrane region" description="Helical" evidence="2">
    <location>
        <begin position="99"/>
        <end position="118"/>
    </location>
</feature>
<sequence>MTGDLGSEAGRARSRPSFLPPVDGYPPHPAEPPAPAAPAPERPARYGGAAWTLALIAAAAVLVVSAFLPWAHASVVVELFGQPVGRDIGSVAGIDADDLVLAVPVLAVIAIALAFGDLLGRDPRIGGLAAIPGTLALLVCGVFVLRLGDVRDNLPQSGLDVGYQITVRYGWYTAVITSLLVVGFSLARPVGERVSRPRRRAAVAEQYPQYDQGQHYYADPRYQADPYAVWPQEDQAWGRREEPGAHPEPEPEDRTDAPGEPKRDQS</sequence>
<proteinExistence type="predicted"/>
<feature type="transmembrane region" description="Helical" evidence="2">
    <location>
        <begin position="50"/>
        <end position="71"/>
    </location>
</feature>
<feature type="region of interest" description="Disordered" evidence="1">
    <location>
        <begin position="233"/>
        <end position="266"/>
    </location>
</feature>
<keyword evidence="4" id="KW-1185">Reference proteome</keyword>
<dbReference type="Proteomes" id="UP000323380">
    <property type="component" value="Unassembled WGS sequence"/>
</dbReference>
<evidence type="ECO:0000313" key="4">
    <source>
        <dbReference type="Proteomes" id="UP000323380"/>
    </source>
</evidence>